<dbReference type="Gene3D" id="3.40.30.10">
    <property type="entry name" value="Glutaredoxin"/>
    <property type="match status" value="1"/>
</dbReference>
<accession>A0A2W5R7Z4</accession>
<evidence type="ECO:0000256" key="1">
    <source>
        <dbReference type="ARBA" id="ARBA00003565"/>
    </source>
</evidence>
<sequence>MSHLTPPVGPADHVRGNADAPVTLVEFGDFECPYCGEFYPELKAVEEALGDVLRVVFRNFPLTESHPHAAHAAAFAEAAAAQGLFWQAHDMLYEHQGALDDASLVTYGRAIGLDAAHVAAALEGRHAGKIREDFVSGLHSGVNGTPCLFINGQRYDGPRDAQSLAEVIVRVAGG</sequence>
<evidence type="ECO:0000313" key="4">
    <source>
        <dbReference type="EMBL" id="PZQ84879.1"/>
    </source>
</evidence>
<evidence type="ECO:0000256" key="2">
    <source>
        <dbReference type="ARBA" id="ARBA00005791"/>
    </source>
</evidence>
<comment type="similarity">
    <text evidence="2">Belongs to the thioredoxin family. DsbA subfamily.</text>
</comment>
<protein>
    <submittedName>
        <fullName evidence="4">Disulfide bond formation protein DsbA</fullName>
    </submittedName>
</protein>
<dbReference type="InterPro" id="IPR036249">
    <property type="entry name" value="Thioredoxin-like_sf"/>
</dbReference>
<feature type="domain" description="Thioredoxin" evidence="3">
    <location>
        <begin position="1"/>
        <end position="173"/>
    </location>
</feature>
<evidence type="ECO:0000259" key="3">
    <source>
        <dbReference type="PROSITE" id="PS51352"/>
    </source>
</evidence>
<name>A0A2W5R7Z4_ANCNO</name>
<dbReference type="InterPro" id="IPR013766">
    <property type="entry name" value="Thioredoxin_domain"/>
</dbReference>
<dbReference type="EMBL" id="QFQD01000006">
    <property type="protein sequence ID" value="PZQ84879.1"/>
    <property type="molecule type" value="Genomic_DNA"/>
</dbReference>
<dbReference type="SUPFAM" id="SSF52833">
    <property type="entry name" value="Thioredoxin-like"/>
    <property type="match status" value="1"/>
</dbReference>
<gene>
    <name evidence="4" type="ORF">DI549_03070</name>
</gene>
<dbReference type="PANTHER" id="PTHR13887">
    <property type="entry name" value="GLUTATHIONE S-TRANSFERASE KAPPA"/>
    <property type="match status" value="1"/>
</dbReference>
<dbReference type="InterPro" id="IPR012336">
    <property type="entry name" value="Thioredoxin-like_fold"/>
</dbReference>
<proteinExistence type="inferred from homology"/>
<dbReference type="PANTHER" id="PTHR13887:SF55">
    <property type="entry name" value="SLR0313 PROTEIN"/>
    <property type="match status" value="1"/>
</dbReference>
<dbReference type="Proteomes" id="UP000248887">
    <property type="component" value="Unassembled WGS sequence"/>
</dbReference>
<comment type="caution">
    <text evidence="4">The sequence shown here is derived from an EMBL/GenBank/DDBJ whole genome shotgun (WGS) entry which is preliminary data.</text>
</comment>
<dbReference type="AlphaFoldDB" id="A0A2W5R7Z4"/>
<dbReference type="PROSITE" id="PS51352">
    <property type="entry name" value="THIOREDOXIN_2"/>
    <property type="match status" value="1"/>
</dbReference>
<organism evidence="4 5">
    <name type="scientific">Ancylobacter novellus</name>
    <name type="common">Thiobacillus novellus</name>
    <dbReference type="NCBI Taxonomy" id="921"/>
    <lineage>
        <taxon>Bacteria</taxon>
        <taxon>Pseudomonadati</taxon>
        <taxon>Pseudomonadota</taxon>
        <taxon>Alphaproteobacteria</taxon>
        <taxon>Hyphomicrobiales</taxon>
        <taxon>Xanthobacteraceae</taxon>
        <taxon>Ancylobacter</taxon>
    </lineage>
</organism>
<dbReference type="Pfam" id="PF13462">
    <property type="entry name" value="Thioredoxin_4"/>
    <property type="match status" value="1"/>
</dbReference>
<comment type="function">
    <text evidence="1">May be required for disulfide bond formation in some proteins.</text>
</comment>
<reference evidence="4 5" key="1">
    <citation type="submission" date="2017-08" db="EMBL/GenBank/DDBJ databases">
        <title>Infants hospitalized years apart are colonized by the same room-sourced microbial strains.</title>
        <authorList>
            <person name="Brooks B."/>
            <person name="Olm M.R."/>
            <person name="Firek B.A."/>
            <person name="Baker R."/>
            <person name="Thomas B.C."/>
            <person name="Morowitz M.J."/>
            <person name="Banfield J.F."/>
        </authorList>
    </citation>
    <scope>NUCLEOTIDE SEQUENCE [LARGE SCALE GENOMIC DNA]</scope>
    <source>
        <strain evidence="4">S2_005_001_R2_27</strain>
    </source>
</reference>
<evidence type="ECO:0000313" key="5">
    <source>
        <dbReference type="Proteomes" id="UP000248887"/>
    </source>
</evidence>